<dbReference type="Gene3D" id="3.90.320.10">
    <property type="match status" value="1"/>
</dbReference>
<name>A0A6J5SWG2_9CAUD</name>
<sequence length="234" mass="27116">MGLNNTIRTLADSFKIRASACGSIMTDPKTKAAKDAGELSETAKTYCENWVKEELYRRRKEFSSKYTDKGNECEASSIEYASEQFGWGLVTKNEEHFTDEWMTGTPDIILAGSVEDIKNSWDCFTFPLFDTDIPDKKYYWQGQVYMALTGRSTFGLVYTLMNAPDHLIEQEARRSAEWQEVEAELYDAVRDRMTYDTFGVDLRIKRFESARNEDDIARIAQRVEQCREYIRTLV</sequence>
<dbReference type="EMBL" id="LR797481">
    <property type="protein sequence ID" value="CAB4219580.1"/>
    <property type="molecule type" value="Genomic_DNA"/>
</dbReference>
<organism evidence="1">
    <name type="scientific">uncultured Caudovirales phage</name>
    <dbReference type="NCBI Taxonomy" id="2100421"/>
    <lineage>
        <taxon>Viruses</taxon>
        <taxon>Duplodnaviria</taxon>
        <taxon>Heunggongvirae</taxon>
        <taxon>Uroviricota</taxon>
        <taxon>Caudoviricetes</taxon>
        <taxon>Peduoviridae</taxon>
        <taxon>Maltschvirus</taxon>
        <taxon>Maltschvirus maltsch</taxon>
    </lineage>
</organism>
<accession>A0A6J5SWG2</accession>
<dbReference type="InterPro" id="IPR011604">
    <property type="entry name" value="PDDEXK-like_dom_sf"/>
</dbReference>
<reference evidence="1" key="1">
    <citation type="submission" date="2020-05" db="EMBL/GenBank/DDBJ databases">
        <authorList>
            <person name="Chiriac C."/>
            <person name="Salcher M."/>
            <person name="Ghai R."/>
            <person name="Kavagutti S V."/>
        </authorList>
    </citation>
    <scope>NUCLEOTIDE SEQUENCE</scope>
</reference>
<evidence type="ECO:0000313" key="1">
    <source>
        <dbReference type="EMBL" id="CAB4219580.1"/>
    </source>
</evidence>
<proteinExistence type="predicted"/>
<dbReference type="InterPro" id="IPR011335">
    <property type="entry name" value="Restrct_endonuc-II-like"/>
</dbReference>
<dbReference type="SUPFAM" id="SSF52980">
    <property type="entry name" value="Restriction endonuclease-like"/>
    <property type="match status" value="1"/>
</dbReference>
<protein>
    <submittedName>
        <fullName evidence="1">Uncharacterized protein</fullName>
    </submittedName>
</protein>
<gene>
    <name evidence="1" type="ORF">UFOVP1615_48</name>
</gene>